<dbReference type="EMBL" id="JAEHOE010000006">
    <property type="protein sequence ID" value="KAG2499473.1"/>
    <property type="molecule type" value="Genomic_DNA"/>
</dbReference>
<protein>
    <recommendedName>
        <fullName evidence="1">CRAL-TRIO domain-containing protein</fullName>
    </recommendedName>
</protein>
<accession>A0A835YB74</accession>
<feature type="domain" description="CRAL-TRIO" evidence="1">
    <location>
        <begin position="53"/>
        <end position="211"/>
    </location>
</feature>
<reference evidence="2" key="1">
    <citation type="journal article" date="2020" name="bioRxiv">
        <title>Comparative genomics of Chlamydomonas.</title>
        <authorList>
            <person name="Craig R.J."/>
            <person name="Hasan A.R."/>
            <person name="Ness R.W."/>
            <person name="Keightley P.D."/>
        </authorList>
    </citation>
    <scope>NUCLEOTIDE SEQUENCE</scope>
    <source>
        <strain evidence="2">CCAP 11/70</strain>
    </source>
</reference>
<dbReference type="PANTHER" id="PTHR48411">
    <property type="entry name" value="OS01G0948300 PROTEIN"/>
    <property type="match status" value="1"/>
</dbReference>
<dbReference type="Proteomes" id="UP000612055">
    <property type="component" value="Unassembled WGS sequence"/>
</dbReference>
<dbReference type="OrthoDB" id="365077at2759"/>
<dbReference type="PROSITE" id="PS50191">
    <property type="entry name" value="CRAL_TRIO"/>
    <property type="match status" value="1"/>
</dbReference>
<organism evidence="2 3">
    <name type="scientific">Edaphochlamys debaryana</name>
    <dbReference type="NCBI Taxonomy" id="47281"/>
    <lineage>
        <taxon>Eukaryota</taxon>
        <taxon>Viridiplantae</taxon>
        <taxon>Chlorophyta</taxon>
        <taxon>core chlorophytes</taxon>
        <taxon>Chlorophyceae</taxon>
        <taxon>CS clade</taxon>
        <taxon>Chlamydomonadales</taxon>
        <taxon>Chlamydomonadales incertae sedis</taxon>
        <taxon>Edaphochlamys</taxon>
    </lineage>
</organism>
<sequence length="236" mass="27210">MAEEDHAGSVAVATPEQPTPSSLGFIGRIMHQRRAQAALRAEQAYATELSACAEEDFSDLDQLEFLQVRGHDNDGRRLVVVVARNYPAKVLKLDRVYRYLITRLDSIVDEPYSIVWFHTQSSYWRNCPSLAWLWRTYERLPSKYRERLHRLYVVHCDLPLWMAASALVPLFSEALWSKVAWISRVEFLWDHLPKKQFAVPDFVAEHDAILEDQPLMDYGVVATKEINNVPGLPTPM</sequence>
<dbReference type="Gene3D" id="3.40.525.10">
    <property type="entry name" value="CRAL-TRIO lipid binding domain"/>
    <property type="match status" value="1"/>
</dbReference>
<gene>
    <name evidence="2" type="ORF">HYH03_002420</name>
</gene>
<dbReference type="SMART" id="SM00516">
    <property type="entry name" value="SEC14"/>
    <property type="match status" value="1"/>
</dbReference>
<dbReference type="PANTHER" id="PTHR48411:SF1">
    <property type="entry name" value="OS01G0948300 PROTEIN"/>
    <property type="match status" value="1"/>
</dbReference>
<dbReference type="CDD" id="cd00170">
    <property type="entry name" value="SEC14"/>
    <property type="match status" value="1"/>
</dbReference>
<proteinExistence type="predicted"/>
<keyword evidence="3" id="KW-1185">Reference proteome</keyword>
<name>A0A835YB74_9CHLO</name>
<dbReference type="AlphaFoldDB" id="A0A835YB74"/>
<dbReference type="SUPFAM" id="SSF52087">
    <property type="entry name" value="CRAL/TRIO domain"/>
    <property type="match status" value="1"/>
</dbReference>
<evidence type="ECO:0000313" key="2">
    <source>
        <dbReference type="EMBL" id="KAG2499473.1"/>
    </source>
</evidence>
<dbReference type="Pfam" id="PF13716">
    <property type="entry name" value="CRAL_TRIO_2"/>
    <property type="match status" value="1"/>
</dbReference>
<evidence type="ECO:0000313" key="3">
    <source>
        <dbReference type="Proteomes" id="UP000612055"/>
    </source>
</evidence>
<dbReference type="InterPro" id="IPR001251">
    <property type="entry name" value="CRAL-TRIO_dom"/>
</dbReference>
<dbReference type="InterPro" id="IPR036865">
    <property type="entry name" value="CRAL-TRIO_dom_sf"/>
</dbReference>
<evidence type="ECO:0000259" key="1">
    <source>
        <dbReference type="PROSITE" id="PS50191"/>
    </source>
</evidence>
<comment type="caution">
    <text evidence="2">The sequence shown here is derived from an EMBL/GenBank/DDBJ whole genome shotgun (WGS) entry which is preliminary data.</text>
</comment>